<dbReference type="AlphaFoldDB" id="A0A381Z4V9"/>
<gene>
    <name evidence="2" type="ORF">METZ01_LOCUS137170</name>
</gene>
<evidence type="ECO:0000259" key="1">
    <source>
        <dbReference type="Pfam" id="PF22807"/>
    </source>
</evidence>
<feature type="domain" description="Pyrroloquinoline quinone-dependent pyranose dehydrogenase beta-propeller" evidence="1">
    <location>
        <begin position="97"/>
        <end position="278"/>
    </location>
</feature>
<evidence type="ECO:0000313" key="2">
    <source>
        <dbReference type="EMBL" id="SVA84316.1"/>
    </source>
</evidence>
<dbReference type="InterPro" id="IPR054539">
    <property type="entry name" value="Beta-prop_PDH"/>
</dbReference>
<reference evidence="2" key="1">
    <citation type="submission" date="2018-05" db="EMBL/GenBank/DDBJ databases">
        <authorList>
            <person name="Lanie J.A."/>
            <person name="Ng W.-L."/>
            <person name="Kazmierczak K.M."/>
            <person name="Andrzejewski T.M."/>
            <person name="Davidsen T.M."/>
            <person name="Wayne K.J."/>
            <person name="Tettelin H."/>
            <person name="Glass J.I."/>
            <person name="Rusch D."/>
            <person name="Podicherti R."/>
            <person name="Tsui H.-C.T."/>
            <person name="Winkler M.E."/>
        </authorList>
    </citation>
    <scope>NUCLEOTIDE SEQUENCE</scope>
</reference>
<name>A0A381Z4V9_9ZZZZ</name>
<protein>
    <recommendedName>
        <fullName evidence="1">Pyrroloquinoline quinone-dependent pyranose dehydrogenase beta-propeller domain-containing protein</fullName>
    </recommendedName>
</protein>
<proteinExistence type="predicted"/>
<feature type="non-terminal residue" evidence="2">
    <location>
        <position position="1"/>
    </location>
</feature>
<dbReference type="EMBL" id="UINC01019969">
    <property type="protein sequence ID" value="SVA84316.1"/>
    <property type="molecule type" value="Genomic_DNA"/>
</dbReference>
<organism evidence="2">
    <name type="scientific">marine metagenome</name>
    <dbReference type="NCBI Taxonomy" id="408172"/>
    <lineage>
        <taxon>unclassified sequences</taxon>
        <taxon>metagenomes</taxon>
        <taxon>ecological metagenomes</taxon>
    </lineage>
</organism>
<dbReference type="Gene3D" id="2.120.10.30">
    <property type="entry name" value="TolB, C-terminal domain"/>
    <property type="match status" value="1"/>
</dbReference>
<accession>A0A381Z4V9</accession>
<dbReference type="SUPFAM" id="SSF50952">
    <property type="entry name" value="Soluble quinoprotein glucose dehydrogenase"/>
    <property type="match status" value="1"/>
</dbReference>
<sequence length="284" mass="31305">ATGRRTPNGIAFHDGDLYLAEVGSISRFSDIERRLPYPGDPEIVVDDLPPAKLHSWRYIGFGPDNRLYVAIGAPCNVCDETGYGVILRMNSDGSEREVFARGVRNSVGFTWHPDSQKLWFTDNGRDMMGDDLPPGELNRAEKPGLHFGFPFCHGGTIPDPDPKLASLGACMDAESPVQPLGPHVAPLGIRFYTGDAFPNEYRNQILIAEHGSWNRSKKIGYRVSLVRLQGSRPVSYEPFVEGWLDGEKVSGRPVDLLIAPDGAVLLSDDMNGVIYRISYSEVSD</sequence>
<dbReference type="InterPro" id="IPR011041">
    <property type="entry name" value="Quinoprot_gluc/sorb_DH_b-prop"/>
</dbReference>
<dbReference type="Pfam" id="PF22807">
    <property type="entry name" value="TrAA12"/>
    <property type="match status" value="1"/>
</dbReference>
<dbReference type="PANTHER" id="PTHR19328">
    <property type="entry name" value="HEDGEHOG-INTERACTING PROTEIN"/>
    <property type="match status" value="1"/>
</dbReference>
<dbReference type="PANTHER" id="PTHR19328:SF40">
    <property type="entry name" value="BLL0591 PROTEIN"/>
    <property type="match status" value="1"/>
</dbReference>
<dbReference type="InterPro" id="IPR011042">
    <property type="entry name" value="6-blade_b-propeller_TolB-like"/>
</dbReference>